<dbReference type="Proteomes" id="UP001055811">
    <property type="component" value="Linkage Group LG05"/>
</dbReference>
<organism evidence="1 2">
    <name type="scientific">Cichorium intybus</name>
    <name type="common">Chicory</name>
    <dbReference type="NCBI Taxonomy" id="13427"/>
    <lineage>
        <taxon>Eukaryota</taxon>
        <taxon>Viridiplantae</taxon>
        <taxon>Streptophyta</taxon>
        <taxon>Embryophyta</taxon>
        <taxon>Tracheophyta</taxon>
        <taxon>Spermatophyta</taxon>
        <taxon>Magnoliopsida</taxon>
        <taxon>eudicotyledons</taxon>
        <taxon>Gunneridae</taxon>
        <taxon>Pentapetalae</taxon>
        <taxon>asterids</taxon>
        <taxon>campanulids</taxon>
        <taxon>Asterales</taxon>
        <taxon>Asteraceae</taxon>
        <taxon>Cichorioideae</taxon>
        <taxon>Cichorieae</taxon>
        <taxon>Cichoriinae</taxon>
        <taxon>Cichorium</taxon>
    </lineage>
</organism>
<keyword evidence="2" id="KW-1185">Reference proteome</keyword>
<sequence length="165" mass="19226">MGRFIVRQESYKPWKRSLIWCHEESFKVLKRKKGKGNILGLVLDMRMLEKELGASFEVETDALSNMDSLMLLQLNYVHMNGSYENFPRELRSLCMHGFRLKTIPSELPMENLVALDLSYSNIESFVGCYSNLQRPEKRQKLDGSHLKYKRLLGSLKVLNLSFYGL</sequence>
<comment type="caution">
    <text evidence="1">The sequence shown here is derived from an EMBL/GenBank/DDBJ whole genome shotgun (WGS) entry which is preliminary data.</text>
</comment>
<proteinExistence type="predicted"/>
<dbReference type="EMBL" id="CM042013">
    <property type="protein sequence ID" value="KAI3739627.1"/>
    <property type="molecule type" value="Genomic_DNA"/>
</dbReference>
<accession>A0ACB9CZ66</accession>
<protein>
    <submittedName>
        <fullName evidence="1">Uncharacterized protein</fullName>
    </submittedName>
</protein>
<name>A0ACB9CZ66_CICIN</name>
<evidence type="ECO:0000313" key="2">
    <source>
        <dbReference type="Proteomes" id="UP001055811"/>
    </source>
</evidence>
<reference evidence="1 2" key="2">
    <citation type="journal article" date="2022" name="Mol. Ecol. Resour.">
        <title>The genomes of chicory, endive, great burdock and yacon provide insights into Asteraceae paleo-polyploidization history and plant inulin production.</title>
        <authorList>
            <person name="Fan W."/>
            <person name="Wang S."/>
            <person name="Wang H."/>
            <person name="Wang A."/>
            <person name="Jiang F."/>
            <person name="Liu H."/>
            <person name="Zhao H."/>
            <person name="Xu D."/>
            <person name="Zhang Y."/>
        </authorList>
    </citation>
    <scope>NUCLEOTIDE SEQUENCE [LARGE SCALE GENOMIC DNA]</scope>
    <source>
        <strain evidence="2">cv. Punajuju</strain>
        <tissue evidence="1">Leaves</tissue>
    </source>
</reference>
<reference evidence="2" key="1">
    <citation type="journal article" date="2022" name="Mol. Ecol. Resour.">
        <title>The genomes of chicory, endive, great burdock and yacon provide insights into Asteraceae palaeo-polyploidization history and plant inulin production.</title>
        <authorList>
            <person name="Fan W."/>
            <person name="Wang S."/>
            <person name="Wang H."/>
            <person name="Wang A."/>
            <person name="Jiang F."/>
            <person name="Liu H."/>
            <person name="Zhao H."/>
            <person name="Xu D."/>
            <person name="Zhang Y."/>
        </authorList>
    </citation>
    <scope>NUCLEOTIDE SEQUENCE [LARGE SCALE GENOMIC DNA]</scope>
    <source>
        <strain evidence="2">cv. Punajuju</strain>
    </source>
</reference>
<evidence type="ECO:0000313" key="1">
    <source>
        <dbReference type="EMBL" id="KAI3739627.1"/>
    </source>
</evidence>
<gene>
    <name evidence="1" type="ORF">L2E82_30037</name>
</gene>